<sequence>MSFDTLLALPWTRTLLAALVAVLVATAIYRVGRAVLLRVTRPLPVVHAVVQAARSPAALVLPLMALQTVWQAAPDALAFISNVRHLNGLLLIMAFTWLAVRLIGGVADGIIARHPVDVADNMAARRILTQARVLSRTAMVVAAVIGAAMALMTFPGARQVGASLLASAGVVGIVGGLAAKPVFSNLIAGIQIALTQPIRIDDVLIVEGEWGRVEEITGTYVVLRIWDDRRLIIPLNYFMEKPFQNWTRNSSQLLGSVFLFVDYGMPLAPLRAEVERVVKAAPEWDGRFFNLVVTDATERTMQLRILCTAASSGLAWDLRCRVREGVIDFMQREYPQFLPRVRLEGEGLDAAARAQGEPHALGDLAHAGSSPMPPARGPV</sequence>
<feature type="domain" description="Mechanosensitive ion channel MscS" evidence="6">
    <location>
        <begin position="182"/>
        <end position="248"/>
    </location>
</feature>
<evidence type="ECO:0000313" key="7">
    <source>
        <dbReference type="EMBL" id="KTT22153.1"/>
    </source>
</evidence>
<dbReference type="PANTHER" id="PTHR30566">
    <property type="entry name" value="YNAI-RELATED MECHANOSENSITIVE ION CHANNEL"/>
    <property type="match status" value="1"/>
</dbReference>
<dbReference type="Proteomes" id="UP000072741">
    <property type="component" value="Unassembled WGS sequence"/>
</dbReference>
<accession>A0A147GX06</accession>
<keyword evidence="8" id="KW-1185">Reference proteome</keyword>
<dbReference type="Pfam" id="PF00924">
    <property type="entry name" value="MS_channel_2nd"/>
    <property type="match status" value="1"/>
</dbReference>
<dbReference type="GO" id="GO:0016020">
    <property type="term" value="C:membrane"/>
    <property type="evidence" value="ECO:0007669"/>
    <property type="project" value="UniProtKB-SubCell"/>
</dbReference>
<dbReference type="EMBL" id="LDSL01000061">
    <property type="protein sequence ID" value="KTT22153.1"/>
    <property type="molecule type" value="Genomic_DNA"/>
</dbReference>
<feature type="transmembrane region" description="Helical" evidence="5">
    <location>
        <begin position="133"/>
        <end position="154"/>
    </location>
</feature>
<evidence type="ECO:0000313" key="8">
    <source>
        <dbReference type="Proteomes" id="UP000072741"/>
    </source>
</evidence>
<feature type="transmembrane region" description="Helical" evidence="5">
    <location>
        <begin position="90"/>
        <end position="112"/>
    </location>
</feature>
<dbReference type="SUPFAM" id="SSF50182">
    <property type="entry name" value="Sm-like ribonucleoproteins"/>
    <property type="match status" value="1"/>
</dbReference>
<keyword evidence="3 5" id="KW-1133">Transmembrane helix</keyword>
<name>A0A147GX06_9BURK</name>
<dbReference type="Gene3D" id="1.10.287.1260">
    <property type="match status" value="1"/>
</dbReference>
<dbReference type="Gene3D" id="2.30.30.60">
    <property type="match status" value="1"/>
</dbReference>
<dbReference type="AlphaFoldDB" id="A0A147GX06"/>
<dbReference type="RefSeq" id="WP_058641880.1">
    <property type="nucleotide sequence ID" value="NZ_LDSL01000061.1"/>
</dbReference>
<dbReference type="InterPro" id="IPR023408">
    <property type="entry name" value="MscS_beta-dom_sf"/>
</dbReference>
<proteinExistence type="predicted"/>
<keyword evidence="2 5" id="KW-0812">Transmembrane</keyword>
<evidence type="ECO:0000256" key="4">
    <source>
        <dbReference type="ARBA" id="ARBA00023136"/>
    </source>
</evidence>
<evidence type="ECO:0000259" key="6">
    <source>
        <dbReference type="Pfam" id="PF00924"/>
    </source>
</evidence>
<evidence type="ECO:0000256" key="2">
    <source>
        <dbReference type="ARBA" id="ARBA00022692"/>
    </source>
</evidence>
<feature type="transmembrane region" description="Helical" evidence="5">
    <location>
        <begin position="12"/>
        <end position="31"/>
    </location>
</feature>
<feature type="transmembrane region" description="Helical" evidence="5">
    <location>
        <begin position="52"/>
        <end position="70"/>
    </location>
</feature>
<reference evidence="7 8" key="1">
    <citation type="journal article" date="2016" name="Front. Microbiol.">
        <title>Genomic Resource of Rice Seed Associated Bacteria.</title>
        <authorList>
            <person name="Midha S."/>
            <person name="Bansal K."/>
            <person name="Sharma S."/>
            <person name="Kumar N."/>
            <person name="Patil P.P."/>
            <person name="Chaudhry V."/>
            <person name="Patil P.B."/>
        </authorList>
    </citation>
    <scope>NUCLEOTIDE SEQUENCE [LARGE SCALE GENOMIC DNA]</scope>
    <source>
        <strain evidence="7 8">NS331</strain>
    </source>
</reference>
<protein>
    <submittedName>
        <fullName evidence="7">Mechanosensitive ion channel protein MscS</fullName>
    </submittedName>
</protein>
<evidence type="ECO:0000256" key="3">
    <source>
        <dbReference type="ARBA" id="ARBA00022989"/>
    </source>
</evidence>
<organism evidence="7 8">
    <name type="scientific">Pseudacidovorax intermedius</name>
    <dbReference type="NCBI Taxonomy" id="433924"/>
    <lineage>
        <taxon>Bacteria</taxon>
        <taxon>Pseudomonadati</taxon>
        <taxon>Pseudomonadota</taxon>
        <taxon>Betaproteobacteria</taxon>
        <taxon>Burkholderiales</taxon>
        <taxon>Comamonadaceae</taxon>
        <taxon>Pseudacidovorax</taxon>
    </lineage>
</organism>
<comment type="subcellular location">
    <subcellularLocation>
        <location evidence="1">Membrane</location>
    </subcellularLocation>
</comment>
<comment type="caution">
    <text evidence="7">The sequence shown here is derived from an EMBL/GenBank/DDBJ whole genome shotgun (WGS) entry which is preliminary data.</text>
</comment>
<dbReference type="GO" id="GO:0008381">
    <property type="term" value="F:mechanosensitive monoatomic ion channel activity"/>
    <property type="evidence" value="ECO:0007669"/>
    <property type="project" value="UniProtKB-ARBA"/>
</dbReference>
<dbReference type="InterPro" id="IPR010920">
    <property type="entry name" value="LSM_dom_sf"/>
</dbReference>
<evidence type="ECO:0000256" key="1">
    <source>
        <dbReference type="ARBA" id="ARBA00004370"/>
    </source>
</evidence>
<dbReference type="InterPro" id="IPR006685">
    <property type="entry name" value="MscS_channel_2nd"/>
</dbReference>
<feature type="transmembrane region" description="Helical" evidence="5">
    <location>
        <begin position="160"/>
        <end position="179"/>
    </location>
</feature>
<gene>
    <name evidence="7" type="ORF">NS331_10180</name>
</gene>
<dbReference type="PATRIC" id="fig|433924.3.peg.4045"/>
<dbReference type="OrthoDB" id="9792218at2"/>
<evidence type="ECO:0000256" key="5">
    <source>
        <dbReference type="SAM" id="Phobius"/>
    </source>
</evidence>
<dbReference type="PANTHER" id="PTHR30566:SF25">
    <property type="entry name" value="INNER MEMBRANE PROTEIN"/>
    <property type="match status" value="1"/>
</dbReference>
<keyword evidence="4 5" id="KW-0472">Membrane</keyword>